<dbReference type="PANTHER" id="PTHR10044:SF174">
    <property type="entry name" value="DEATH-ASSOCIATED INHIBITOR OF APOPTOSIS 1"/>
    <property type="match status" value="1"/>
</dbReference>
<dbReference type="FunFam" id="1.10.1170.10:FF:000003">
    <property type="entry name" value="E3 ubiquitin-protein ligase XIAP"/>
    <property type="match status" value="1"/>
</dbReference>
<dbReference type="Proteomes" id="UP001634394">
    <property type="component" value="Unassembled WGS sequence"/>
</dbReference>
<gene>
    <name evidence="3" type="ORF">ACJMK2_019007</name>
</gene>
<sequence length="528" mass="59530">MAFKNELGSSESCSQLSAKRFNSTGITNLKNIENENKLTFKREMVRAELQSDYYETIPKQVINNKDEHDSIQNQFSSQCFKENDMVRSELQWDDNLCLNTDFVSRPHNKYNYEFCKSENNSNHVSSKTDEMAVHSENTNDKCPKSIPAFLKYQDSDSSVSLRNLSLHASSDSFSDVSSNNDFGIHKDNLQVSNHTDILKTVNDHAISLHESKKKEEENKESSSGIRKNCPLISNSEDNSALKSHPQQPTFDAENKEYKNPGKFVRRKLMPKYPDYESLQSRISSFTGWPARLDQTSRIMAEAGFFYIGVDVNTRCFYCGGGLRNWEHADDPWIEHAKSFPECAYVLDKKGQKFINAVQSKVEQTQLISNNAERCESSSMTKIPSIRRHGTAFELEFDAFEESGSQSGQQETDTELALFLPNEGRESRPGRQSNSATMVESSEMRRLYTVSEDNNPLPIPTGIPLPTTTESDQSSGHPQLERTSLSLHRRLNISNPLQSAVSMTLSCPSLGNQGQDTKAAKSTSSLPQL</sequence>
<evidence type="ECO:0008006" key="5">
    <source>
        <dbReference type="Google" id="ProtNLM"/>
    </source>
</evidence>
<feature type="compositionally biased region" description="Polar residues" evidence="2">
    <location>
        <begin position="429"/>
        <end position="439"/>
    </location>
</feature>
<keyword evidence="1" id="KW-0053">Apoptosis</keyword>
<feature type="compositionally biased region" description="Basic and acidic residues" evidence="2">
    <location>
        <begin position="208"/>
        <end position="220"/>
    </location>
</feature>
<reference evidence="3 4" key="1">
    <citation type="submission" date="2024-11" db="EMBL/GenBank/DDBJ databases">
        <title>Chromosome-level genome assembly of the freshwater bivalve Anodonta woodiana.</title>
        <authorList>
            <person name="Chen X."/>
        </authorList>
    </citation>
    <scope>NUCLEOTIDE SEQUENCE [LARGE SCALE GENOMIC DNA]</scope>
    <source>
        <strain evidence="3">MN2024</strain>
        <tissue evidence="3">Gills</tissue>
    </source>
</reference>
<evidence type="ECO:0000313" key="4">
    <source>
        <dbReference type="Proteomes" id="UP001634394"/>
    </source>
</evidence>
<dbReference type="PROSITE" id="PS50143">
    <property type="entry name" value="BIR_REPEAT_2"/>
    <property type="match status" value="1"/>
</dbReference>
<evidence type="ECO:0000256" key="1">
    <source>
        <dbReference type="ARBA" id="ARBA00022703"/>
    </source>
</evidence>
<feature type="compositionally biased region" description="Polar residues" evidence="2">
    <location>
        <begin position="231"/>
        <end position="249"/>
    </location>
</feature>
<dbReference type="GO" id="GO:0006915">
    <property type="term" value="P:apoptotic process"/>
    <property type="evidence" value="ECO:0007669"/>
    <property type="project" value="UniProtKB-KW"/>
</dbReference>
<dbReference type="Gene3D" id="1.10.1170.10">
    <property type="entry name" value="Inhibitor Of Apoptosis Protein (2mihbC-IAP-1), Chain A"/>
    <property type="match status" value="1"/>
</dbReference>
<dbReference type="SUPFAM" id="SSF57924">
    <property type="entry name" value="Inhibitor of apoptosis (IAP) repeat"/>
    <property type="match status" value="1"/>
</dbReference>
<dbReference type="Pfam" id="PF00653">
    <property type="entry name" value="BIR"/>
    <property type="match status" value="1"/>
</dbReference>
<protein>
    <recommendedName>
        <fullName evidence="5">Inhibitor of apoptosis 2</fullName>
    </recommendedName>
</protein>
<evidence type="ECO:0000313" key="3">
    <source>
        <dbReference type="EMBL" id="KAL3848130.1"/>
    </source>
</evidence>
<dbReference type="InterPro" id="IPR001370">
    <property type="entry name" value="BIR_rpt"/>
</dbReference>
<dbReference type="PANTHER" id="PTHR10044">
    <property type="entry name" value="INHIBITOR OF APOPTOSIS"/>
    <property type="match status" value="1"/>
</dbReference>
<keyword evidence="4" id="KW-1185">Reference proteome</keyword>
<feature type="region of interest" description="Disordered" evidence="2">
    <location>
        <begin position="208"/>
        <end position="255"/>
    </location>
</feature>
<evidence type="ECO:0000256" key="2">
    <source>
        <dbReference type="SAM" id="MobiDB-lite"/>
    </source>
</evidence>
<feature type="region of interest" description="Disordered" evidence="2">
    <location>
        <begin position="507"/>
        <end position="528"/>
    </location>
</feature>
<comment type="caution">
    <text evidence="3">The sequence shown here is derived from an EMBL/GenBank/DDBJ whole genome shotgun (WGS) entry which is preliminary data.</text>
</comment>
<dbReference type="CDD" id="cd00022">
    <property type="entry name" value="BIR"/>
    <property type="match status" value="1"/>
</dbReference>
<dbReference type="EMBL" id="JBJQND010000016">
    <property type="protein sequence ID" value="KAL3848130.1"/>
    <property type="molecule type" value="Genomic_DNA"/>
</dbReference>
<proteinExistence type="predicted"/>
<dbReference type="AlphaFoldDB" id="A0ABD3UGL8"/>
<dbReference type="SMART" id="SM00238">
    <property type="entry name" value="BIR"/>
    <property type="match status" value="1"/>
</dbReference>
<feature type="region of interest" description="Disordered" evidence="2">
    <location>
        <begin position="420"/>
        <end position="480"/>
    </location>
</feature>
<name>A0ABD3UGL8_SINWO</name>
<organism evidence="3 4">
    <name type="scientific">Sinanodonta woodiana</name>
    <name type="common">Chinese pond mussel</name>
    <name type="synonym">Anodonta woodiana</name>
    <dbReference type="NCBI Taxonomy" id="1069815"/>
    <lineage>
        <taxon>Eukaryota</taxon>
        <taxon>Metazoa</taxon>
        <taxon>Spiralia</taxon>
        <taxon>Lophotrochozoa</taxon>
        <taxon>Mollusca</taxon>
        <taxon>Bivalvia</taxon>
        <taxon>Autobranchia</taxon>
        <taxon>Heteroconchia</taxon>
        <taxon>Palaeoheterodonta</taxon>
        <taxon>Unionida</taxon>
        <taxon>Unionoidea</taxon>
        <taxon>Unionidae</taxon>
        <taxon>Unioninae</taxon>
        <taxon>Sinanodonta</taxon>
    </lineage>
</organism>
<dbReference type="InterPro" id="IPR050784">
    <property type="entry name" value="IAP"/>
</dbReference>
<accession>A0ABD3UGL8</accession>
<feature type="compositionally biased region" description="Polar residues" evidence="2">
    <location>
        <begin position="469"/>
        <end position="480"/>
    </location>
</feature>